<dbReference type="PRINTS" id="PR00080">
    <property type="entry name" value="SDRFAMILY"/>
</dbReference>
<dbReference type="EMBL" id="JBHLUH010000007">
    <property type="protein sequence ID" value="MFC0527313.1"/>
    <property type="molecule type" value="Genomic_DNA"/>
</dbReference>
<dbReference type="Pfam" id="PF00106">
    <property type="entry name" value="adh_short"/>
    <property type="match status" value="1"/>
</dbReference>
<protein>
    <submittedName>
        <fullName evidence="3">SDR family NAD(P)-dependent oxidoreductase</fullName>
        <ecNumber evidence="3">1.1.1.-</ecNumber>
    </submittedName>
</protein>
<sequence length="303" mass="30958">MGATSGLEGKAIVVTGGGRGVGAACAAELARLGARVVVNDVDAAAAKRVAAGIEAAGGQAVAQPGDVSSRADAAALVGRCVDEYGRIDGLFNNAALMAVGDLGEYDEQAFRDLLDVNVVGVANCAAEAIGPMYRQGSGAILNVTSGAHLGLRHMSLYAATKGAVASLTYAWAAEAAGTGVRVNALSPFARGHMTRMTDDYLIAHGHADAPFAAPPPESNAPVVAYLLSDRAAGVHGQVVRIDGTRLSLMAHPAIIAPILDRPAWTADDVDRAFRELLGARQAPVGIAYTEPATTERVPPVPFD</sequence>
<dbReference type="GO" id="GO:0016491">
    <property type="term" value="F:oxidoreductase activity"/>
    <property type="evidence" value="ECO:0007669"/>
    <property type="project" value="UniProtKB-KW"/>
</dbReference>
<dbReference type="InterPro" id="IPR002347">
    <property type="entry name" value="SDR_fam"/>
</dbReference>
<evidence type="ECO:0000256" key="1">
    <source>
        <dbReference type="ARBA" id="ARBA00006484"/>
    </source>
</evidence>
<dbReference type="PANTHER" id="PTHR42760">
    <property type="entry name" value="SHORT-CHAIN DEHYDROGENASES/REDUCTASES FAMILY MEMBER"/>
    <property type="match status" value="1"/>
</dbReference>
<proteinExistence type="inferred from homology"/>
<dbReference type="EC" id="1.1.1.-" evidence="3"/>
<dbReference type="Gene3D" id="3.40.50.720">
    <property type="entry name" value="NAD(P)-binding Rossmann-like Domain"/>
    <property type="match status" value="1"/>
</dbReference>
<comment type="similarity">
    <text evidence="1 2">Belongs to the short-chain dehydrogenases/reductases (SDR) family.</text>
</comment>
<dbReference type="Proteomes" id="UP001589867">
    <property type="component" value="Unassembled WGS sequence"/>
</dbReference>
<gene>
    <name evidence="3" type="ORF">ACFFIA_06535</name>
</gene>
<dbReference type="RefSeq" id="WP_377246965.1">
    <property type="nucleotide sequence ID" value="NZ_JBHLUH010000007.1"/>
</dbReference>
<keyword evidence="4" id="KW-1185">Reference proteome</keyword>
<evidence type="ECO:0000313" key="4">
    <source>
        <dbReference type="Proteomes" id="UP001589867"/>
    </source>
</evidence>
<evidence type="ECO:0000256" key="2">
    <source>
        <dbReference type="RuleBase" id="RU000363"/>
    </source>
</evidence>
<dbReference type="InterPro" id="IPR036291">
    <property type="entry name" value="NAD(P)-bd_dom_sf"/>
</dbReference>
<accession>A0ABV6LYI0</accession>
<dbReference type="SUPFAM" id="SSF51735">
    <property type="entry name" value="NAD(P)-binding Rossmann-fold domains"/>
    <property type="match status" value="1"/>
</dbReference>
<name>A0ABV6LYI0_9ACTN</name>
<keyword evidence="3" id="KW-0560">Oxidoreductase</keyword>
<dbReference type="PANTHER" id="PTHR42760:SF40">
    <property type="entry name" value="3-OXOACYL-[ACYL-CARRIER-PROTEIN] REDUCTASE, CHLOROPLASTIC"/>
    <property type="match status" value="1"/>
</dbReference>
<evidence type="ECO:0000313" key="3">
    <source>
        <dbReference type="EMBL" id="MFC0527313.1"/>
    </source>
</evidence>
<dbReference type="PRINTS" id="PR00081">
    <property type="entry name" value="GDHRDH"/>
</dbReference>
<comment type="caution">
    <text evidence="3">The sequence shown here is derived from an EMBL/GenBank/DDBJ whole genome shotgun (WGS) entry which is preliminary data.</text>
</comment>
<dbReference type="CDD" id="cd05233">
    <property type="entry name" value="SDR_c"/>
    <property type="match status" value="1"/>
</dbReference>
<reference evidence="3 4" key="1">
    <citation type="submission" date="2024-09" db="EMBL/GenBank/DDBJ databases">
        <authorList>
            <person name="Sun Q."/>
            <person name="Mori K."/>
        </authorList>
    </citation>
    <scope>NUCLEOTIDE SEQUENCE [LARGE SCALE GENOMIC DNA]</scope>
    <source>
        <strain evidence="3 4">TBRC 3947</strain>
    </source>
</reference>
<organism evidence="3 4">
    <name type="scientific">Phytohabitans kaempferiae</name>
    <dbReference type="NCBI Taxonomy" id="1620943"/>
    <lineage>
        <taxon>Bacteria</taxon>
        <taxon>Bacillati</taxon>
        <taxon>Actinomycetota</taxon>
        <taxon>Actinomycetes</taxon>
        <taxon>Micromonosporales</taxon>
        <taxon>Micromonosporaceae</taxon>
    </lineage>
</organism>